<reference evidence="2" key="1">
    <citation type="journal article" date="2023" name="Int. J. Syst. Evol. Microbiol.">
        <title>Mesoterricola silvestris gen. nov., sp. nov., Mesoterricola sediminis sp. nov., Geothrix oryzae sp. nov., Geothrix edaphica sp. nov., Geothrix rubra sp. nov., and Geothrix limicola sp. nov., six novel members of Acidobacteriota isolated from soils.</title>
        <authorList>
            <person name="Itoh H."/>
            <person name="Sugisawa Y."/>
            <person name="Mise K."/>
            <person name="Xu Z."/>
            <person name="Kuniyasu M."/>
            <person name="Ushijima N."/>
            <person name="Kawano K."/>
            <person name="Kobayashi E."/>
            <person name="Shiratori Y."/>
            <person name="Masuda Y."/>
            <person name="Senoo K."/>
        </authorList>
    </citation>
    <scope>NUCLEOTIDE SEQUENCE</scope>
    <source>
        <strain evidence="2">W786</strain>
    </source>
</reference>
<sequence length="433" mass="49608">MRAKIIAIPLGRKKFVTSSAVQFIALGTKLCLIYSPRDGASWIHERFARGDALDIKGTFHLTKADLLEKTEPNNLNDVDYDDSEISFVVAQAEGKYFVFNPAIIQIKVPVLIARGSNPTWKWFTAEEKVSVLKLLADLKPSRIVIGGDASDAIPINEYEKLIAQFPTAYELKYYIKSRLSIVFREFSDAKIDANALLHNYVAKRITSDPKDPIQPFRKVEALKYEYLLKKLRSMLKKDVGYTERHWQKEILGILQLLNPKYVACFTSVIIKDTLTGGNRQVDIMLVDANGNIDVVEIKKPFKAKIVTEGTYRNNHVPHHELSGAVTQVEKYLFHLNRWGNQGEDKLTERFKEHLPVGLKIRIVNPCGLVIMGRDNDLTNQQMADFEIFRRQNKNIVDVVTYDDLVRRLERVLNHFKAKADLQDPEWNDPVKEQ</sequence>
<feature type="domain" description="Shedu protein SduA C-terminal" evidence="1">
    <location>
        <begin position="241"/>
        <end position="405"/>
    </location>
</feature>
<dbReference type="KEGG" id="msea:METESE_23930"/>
<organism evidence="2 3">
    <name type="scientific">Mesoterricola sediminis</name>
    <dbReference type="NCBI Taxonomy" id="2927980"/>
    <lineage>
        <taxon>Bacteria</taxon>
        <taxon>Pseudomonadati</taxon>
        <taxon>Acidobacteriota</taxon>
        <taxon>Holophagae</taxon>
        <taxon>Holophagales</taxon>
        <taxon>Holophagaceae</taxon>
        <taxon>Mesoterricola</taxon>
    </lineage>
</organism>
<dbReference type="AlphaFoldDB" id="A0AA48KDV2"/>
<dbReference type="InterPro" id="IPR025359">
    <property type="entry name" value="SduA_C"/>
</dbReference>
<evidence type="ECO:0000313" key="3">
    <source>
        <dbReference type="Proteomes" id="UP001228113"/>
    </source>
</evidence>
<keyword evidence="3" id="KW-1185">Reference proteome</keyword>
<proteinExistence type="predicted"/>
<name>A0AA48KDV2_9BACT</name>
<evidence type="ECO:0000313" key="2">
    <source>
        <dbReference type="EMBL" id="BDU77435.1"/>
    </source>
</evidence>
<evidence type="ECO:0000259" key="1">
    <source>
        <dbReference type="Pfam" id="PF14082"/>
    </source>
</evidence>
<dbReference type="RefSeq" id="WP_316410273.1">
    <property type="nucleotide sequence ID" value="NZ_AP027081.1"/>
</dbReference>
<dbReference type="Proteomes" id="UP001228113">
    <property type="component" value="Chromosome"/>
</dbReference>
<dbReference type="EMBL" id="AP027081">
    <property type="protein sequence ID" value="BDU77435.1"/>
    <property type="molecule type" value="Genomic_DNA"/>
</dbReference>
<dbReference type="Pfam" id="PF14082">
    <property type="entry name" value="SduA_C"/>
    <property type="match status" value="1"/>
</dbReference>
<protein>
    <recommendedName>
        <fullName evidence="1">Shedu protein SduA C-terminal domain-containing protein</fullName>
    </recommendedName>
</protein>
<gene>
    <name evidence="2" type="ORF">METESE_23930</name>
</gene>
<accession>A0AA48KDV2</accession>